<dbReference type="AlphaFoldDB" id="A0A6A4PCT1"/>
<protein>
    <recommendedName>
        <fullName evidence="1">DUF7794 domain-containing protein</fullName>
    </recommendedName>
</protein>
<sequence>MEKTFCTKPLLSLNDLLEDCTDKEISEFTSLIGGSYAPDALEPLNGELTIPLANGASVNLHMSKKSEREFNVGLLSMIHNAKMAIQMHEDLSQATLSPAELLTGCFNSIKVCNVLPPYFSYSLLLIN</sequence>
<name>A0A6A4PCT1_LUPAL</name>
<dbReference type="InterPro" id="IPR056696">
    <property type="entry name" value="DUF7794"/>
</dbReference>
<reference evidence="3" key="1">
    <citation type="journal article" date="2020" name="Nat. Commun.">
        <title>Genome sequence of the cluster root forming white lupin.</title>
        <authorList>
            <person name="Hufnagel B."/>
            <person name="Marques A."/>
            <person name="Soriano A."/>
            <person name="Marques L."/>
            <person name="Divol F."/>
            <person name="Doumas P."/>
            <person name="Sallet E."/>
            <person name="Mancinotti D."/>
            <person name="Carrere S."/>
            <person name="Marande W."/>
            <person name="Arribat S."/>
            <person name="Keller J."/>
            <person name="Huneau C."/>
            <person name="Blein T."/>
            <person name="Aime D."/>
            <person name="Laguerre M."/>
            <person name="Taylor J."/>
            <person name="Schubert V."/>
            <person name="Nelson M."/>
            <person name="Geu-Flores F."/>
            <person name="Crespi M."/>
            <person name="Gallardo-Guerrero K."/>
            <person name="Delaux P.-M."/>
            <person name="Salse J."/>
            <person name="Berges H."/>
            <person name="Guyot R."/>
            <person name="Gouzy J."/>
            <person name="Peret B."/>
        </authorList>
    </citation>
    <scope>NUCLEOTIDE SEQUENCE [LARGE SCALE GENOMIC DNA]</scope>
    <source>
        <strain evidence="3">cv. Amiga</strain>
    </source>
</reference>
<accession>A0A6A4PCT1</accession>
<dbReference type="Pfam" id="PF25070">
    <property type="entry name" value="DUF7794"/>
    <property type="match status" value="1"/>
</dbReference>
<evidence type="ECO:0000259" key="1">
    <source>
        <dbReference type="Pfam" id="PF25070"/>
    </source>
</evidence>
<gene>
    <name evidence="2" type="ORF">Lalb_Chr15g0088821</name>
</gene>
<dbReference type="GO" id="GO:0012505">
    <property type="term" value="C:endomembrane system"/>
    <property type="evidence" value="ECO:0007669"/>
    <property type="project" value="TreeGrafter"/>
</dbReference>
<proteinExistence type="predicted"/>
<dbReference type="Proteomes" id="UP000447434">
    <property type="component" value="Chromosome 15"/>
</dbReference>
<dbReference type="OrthoDB" id="1592700at2759"/>
<keyword evidence="3" id="KW-1185">Reference proteome</keyword>
<evidence type="ECO:0000313" key="2">
    <source>
        <dbReference type="EMBL" id="KAE9599184.1"/>
    </source>
</evidence>
<dbReference type="PANTHER" id="PTHR37735">
    <property type="entry name" value="OS08G0567000 PROTEIN"/>
    <property type="match status" value="1"/>
</dbReference>
<evidence type="ECO:0000313" key="3">
    <source>
        <dbReference type="Proteomes" id="UP000447434"/>
    </source>
</evidence>
<feature type="domain" description="DUF7794" evidence="1">
    <location>
        <begin position="12"/>
        <end position="111"/>
    </location>
</feature>
<dbReference type="PANTHER" id="PTHR37735:SF1">
    <property type="entry name" value="OS08G0567000 PROTEIN"/>
    <property type="match status" value="1"/>
</dbReference>
<organism evidence="2 3">
    <name type="scientific">Lupinus albus</name>
    <name type="common">White lupine</name>
    <name type="synonym">Lupinus termis</name>
    <dbReference type="NCBI Taxonomy" id="3870"/>
    <lineage>
        <taxon>Eukaryota</taxon>
        <taxon>Viridiplantae</taxon>
        <taxon>Streptophyta</taxon>
        <taxon>Embryophyta</taxon>
        <taxon>Tracheophyta</taxon>
        <taxon>Spermatophyta</taxon>
        <taxon>Magnoliopsida</taxon>
        <taxon>eudicotyledons</taxon>
        <taxon>Gunneridae</taxon>
        <taxon>Pentapetalae</taxon>
        <taxon>rosids</taxon>
        <taxon>fabids</taxon>
        <taxon>Fabales</taxon>
        <taxon>Fabaceae</taxon>
        <taxon>Papilionoideae</taxon>
        <taxon>50 kb inversion clade</taxon>
        <taxon>genistoids sensu lato</taxon>
        <taxon>core genistoids</taxon>
        <taxon>Genisteae</taxon>
        <taxon>Lupinus</taxon>
    </lineage>
</organism>
<dbReference type="EMBL" id="WOCE01000015">
    <property type="protein sequence ID" value="KAE9599184.1"/>
    <property type="molecule type" value="Genomic_DNA"/>
</dbReference>
<comment type="caution">
    <text evidence="2">The sequence shown here is derived from an EMBL/GenBank/DDBJ whole genome shotgun (WGS) entry which is preliminary data.</text>
</comment>